<protein>
    <submittedName>
        <fullName evidence="2">Uncharacterized protein</fullName>
    </submittedName>
</protein>
<evidence type="ECO:0000313" key="3">
    <source>
        <dbReference type="Proteomes" id="UP001374803"/>
    </source>
</evidence>
<accession>A0ABZ2LBR3</accession>
<keyword evidence="3" id="KW-1185">Reference proteome</keyword>
<proteinExistence type="predicted"/>
<feature type="region of interest" description="Disordered" evidence="1">
    <location>
        <begin position="618"/>
        <end position="655"/>
    </location>
</feature>
<dbReference type="RefSeq" id="WP_394836665.1">
    <property type="nucleotide sequence ID" value="NZ_CP089929.1"/>
</dbReference>
<organism evidence="2 3">
    <name type="scientific">Pendulispora rubella</name>
    <dbReference type="NCBI Taxonomy" id="2741070"/>
    <lineage>
        <taxon>Bacteria</taxon>
        <taxon>Pseudomonadati</taxon>
        <taxon>Myxococcota</taxon>
        <taxon>Myxococcia</taxon>
        <taxon>Myxococcales</taxon>
        <taxon>Sorangiineae</taxon>
        <taxon>Pendulisporaceae</taxon>
        <taxon>Pendulispora</taxon>
    </lineage>
</organism>
<sequence length="2332" mass="252021">MSRLALIDILRAHFFVGMDLGPGVSDILAALHVDEYDTAWDDDAVVIWGVARIDSADSTSPVFSPSAGAGGAAPGNGIEWHDLAIRFRMTAARRPAVALPISDVSDAEVRKVLSALGPAVGTAQSDYPNTQFRMELLFELVDIPLPGLKGAKLDGWVMVPDPENPNVKLTVPRLLLILTQDSAADTAFNVDLGSFGAETIDDHDPAIASLIAMKPPFALVPGDQFGFGLQKVVLDLSAEKTPPDILDRFGVGEDWKGIYCPEVRFFVSTQRSAGVAFNVGAREMLIGFEPTAGLWGDFNFDVEVLGDRLRVGLRLYGVNGQRLDPEWVESDETLHVDRYRVTVPSTAGPDTENYVLFVDVQSGAAPFGLTFVGGEEHPADLHTFPNDAFFDDASHSPEDISVLQRTRLFSHDQRVAVRVTSRNPQQRRIVVLDVYPDLQALPRPRTETLREAHIVATHPANTGTVSVENATSEEVLLRLNPPDGATLTVDGSPVLVTDGGARVRVAGGGERTLGVTWNRTGAEELRRYSVYFEFDHPWRRDGSGHWILGTPPFGPEGNLTDFATQWNALPPGGRLLRVDAYASRDSDDAYSAHNVTLSENRRAHLLDVLAGAGVHPTTSELAGSGWGNESHPGTGSLLTEGQVPGDHSASVERATGSNYDPRRYWVAVASLLRPTPVTDTFEGRLVRPPTEHTEIQRVEPPAPQGQHPNWLRHIGGTVRFERDAAPIAGELRLTVDFQTAHEDGLERFRHDVDVIGPGLENPDEQARLPQGEANPDDGVVEFRLGITHDPSTGTFTETLVARAGEGDRDGLWSWGAIPSADAAGEPGAPQTDGWRDVLGLYFTLAPLLATTASNAANGGDIVPLVIGLAAPVAITVTGVAHVLRFTHYGVELDVRHDADEVHASLLFDVESALWLNLKIGDFEIVTCRPDKPIKVRYKAIGFGLDVQPSQPTRFLPVFDSSRGYTIDLADSGSLRVLPALGDTIGDIIQVMGARIARTNPLNIEVELGLGVDLGVFQVDRFGFRLPVDPLGAPSITAIGVGVNIPDVLKGTGYLEIKSDGFAGQLDLTLPSVGMRVAGALAIRTVTEAERSATGVMVTLAVELPAGIPLGGTGLALFGFLGLFAMHHRRLENGSARNPALDWLVNVAHGDPTDLRAWGPQLDQWAFGVGLVAGTIEGGTVLNLKGMLALEIPGPRVLLFVKANVLSKKPDTKGTATGTLFAVVDVSPQRVLIGIQFEYHIESVLDLMIPIDAGFFYDPPAFPPEHFYVDVGSIARPVTAKILQLFDATAYFMVHGDGIPDFPLAPLQGFAIATGFRVSFTWGNTDIGLYLRVAAGFDAGIGFAPLFFAGRVFLEGELRLFIIGLRVRGDLKFLSDGQDTRLEGRICGRVDFFFFSVEGCVGFALGNVPGAPFPPAPIRDLKLQSRSPALVDGTGVDRGIDTVLCRGTDDGTVPKVEVRDGDVVTLQDVYVPIDTIPLIQFEVAPDVPSSATIDGQLSSGLPPGFGQGWQKRGPNWLRYHIRAIELRLLAIGGVPVAPGTPSTTEGPRPYTWRHPAQQSGSDGLPVELALLDWKPTNADKVMVQGKALDGVVGDRWGDVCTSVAEAARVLWTFRAPPLGPSPGGWQLVGKPWPDAPGSRRSLPVETKLRVDETWRTHSLLDGLLPALPAKVVGTWTKDKVLAKVLEAPHEMFAEAFPVGVSDTLRKALQELESKRKEDLRDVVRITGGPFLELTLLVFARIKMVEAGLLKVRAFASGGAEIPAPADFKAVSSSGAELPGTWRDGAGPWKEDVALARAYFAANLSQRGWSEYLVRVKLPAAARIVDMGISPLAKAVQEFGLAPPSWHLAVASGLSEKEARRAGEDGAEAEDDKDGLEDALGDAHHALLIPNARYEVRVRYDAEIGQKPVEPEEGQDPDEIVVLRTVNDASDTRTFYTDAEPPRSLDPWMLAQFPSPGDGYHFTDDPVVIVFGTDDVLELFEAYQRQLRAVARAASFRGSAGTPDAPFTHLMLTPRFQRVGGVVLSPWEATVRRLLGAKACGSFDPNANRHGRVTLPFKLDPLTDYVVDVEALTNAGAPAPPSTRPDDVGRRPLYRQSFTTSRYRNRGELAESVRLALPVPRTVQNPALIRALAEQLGDEAFDRALHEAGLEVTARPDDARVTVLWSQETVAQPVAVFLETPEPLWRTRTEPKPEYDEAGVYIQRWTMAAAQWLSVDELVRAGPILVKDGGDFVRRATGTRTVTAPTVAELRKRYIGPRPLDPPPIVTPPTSLVSRLVRDASGTRTIAVLKPGARGAVLSLGLARNLHPLLDTDATDTPTVLLEVSLGRPPWEEQ</sequence>
<evidence type="ECO:0000313" key="2">
    <source>
        <dbReference type="EMBL" id="WXB07004.1"/>
    </source>
</evidence>
<reference evidence="2" key="1">
    <citation type="submission" date="2021-12" db="EMBL/GenBank/DDBJ databases">
        <title>Discovery of the Pendulisporaceae a myxobacterial family with distinct sporulation behavior and unique specialized metabolism.</title>
        <authorList>
            <person name="Garcia R."/>
            <person name="Popoff A."/>
            <person name="Bader C.D."/>
            <person name="Loehr J."/>
            <person name="Walesch S."/>
            <person name="Walt C."/>
            <person name="Boldt J."/>
            <person name="Bunk B."/>
            <person name="Haeckl F.J.F.P.J."/>
            <person name="Gunesch A.P."/>
            <person name="Birkelbach J."/>
            <person name="Nuebel U."/>
            <person name="Pietschmann T."/>
            <person name="Bach T."/>
            <person name="Mueller R."/>
        </authorList>
    </citation>
    <scope>NUCLEOTIDE SEQUENCE</scope>
    <source>
        <strain evidence="2">MSr11367</strain>
    </source>
</reference>
<dbReference type="EMBL" id="CP089983">
    <property type="protein sequence ID" value="WXB07004.1"/>
    <property type="molecule type" value="Genomic_DNA"/>
</dbReference>
<evidence type="ECO:0000256" key="1">
    <source>
        <dbReference type="SAM" id="MobiDB-lite"/>
    </source>
</evidence>
<dbReference type="Proteomes" id="UP001374803">
    <property type="component" value="Chromosome"/>
</dbReference>
<gene>
    <name evidence="2" type="ORF">LVJ94_07130</name>
</gene>
<name>A0ABZ2LBR3_9BACT</name>